<evidence type="ECO:0000256" key="11">
    <source>
        <dbReference type="SAM" id="Phobius"/>
    </source>
</evidence>
<feature type="compositionally biased region" description="Polar residues" evidence="10">
    <location>
        <begin position="19"/>
        <end position="31"/>
    </location>
</feature>
<comment type="caution">
    <text evidence="12">The sequence shown here is derived from an EMBL/GenBank/DDBJ whole genome shotgun (WGS) entry which is preliminary data.</text>
</comment>
<dbReference type="GO" id="GO:0004168">
    <property type="term" value="F:dolichol kinase activity"/>
    <property type="evidence" value="ECO:0007669"/>
    <property type="project" value="UniProtKB-EC"/>
</dbReference>
<dbReference type="VEuPathDB" id="FungiDB:A1O9_11461"/>
<dbReference type="GeneID" id="25286359"/>
<sequence length="895" mass="99200">MTSQNSSNSRKSGSSSQNIHNQSNLTLSRTPQPYHRRSGSLSIRKSESSDNGSEKSSRNTSPPVSRSDSSESGTEADDEKGPFLKGLPAPPLRAHKGLRGTSPAELTPIPSPPSTPPAYVQTDGYEYFKKDRKLDKTSQRTLEQNKEYETYKRRKRKEIVRRCTEFSLLWSIGAIVWTSRGGSMAFVDWLNELVSFLIIPPCVYLLHPVRLAIRAQTRGRTLIQSLQLGFHVPSRFDPGPLLYPVVLPLWIAISLFNRTSAFLPSAIVCGISSIPSSIMATSKIPPVGHHLHWIISIVPLHASRLPFLHSLATRPLSIKLSHGGSLTLEDLVMLFPLHQTLLNVLGYLTTSSLDISELHLLSTGLISLLLFAGSPQMEILKALIWVGGLCIFVSCKRLLIWEVALARVPSWKLLRKRKHLGLLDRLDQTICSILTRSKSQPERHDSSDSEDDIHINRLRSVKRPHLKLRMNGKSPTMPPDQPTSAFEVPKIQTFANDLPAFSMPFRRNTFTGFDKKRKKGTPPMAKRTRVTPSFLSSSFLLLSVEQAKARKWAYAGAVYLFVAATVLGPVRKYVSKRALRSNEPFGWALGYLFGNIPEFRFFVVSNHLERWICLPARVVASEPEMTFSIENLRQNVVGPANMRLLICVYCATVLIAGICAVLRLTAVVEVDTRRKVFHGIMVAMLLPSIFIDPCFIALALGLILAVFLLLDLFRASQLPPISKPLTRFLAPYVDGRDHRGPIIVSHIFLLIGCAIPLWLSLAAAPRTGMEPWIGWDTTTRDLSMVSGVICVGMGDAAASLIGRRYGKTKWYWAGGKSLEGSLAFAFAVTCGLIVCWSWLRLGGWIPRQDDSFAWALAKSSVAGLGASLLESTLTAANDNVVVPIGLWLLVRGLEI</sequence>
<comment type="subcellular location">
    <subcellularLocation>
        <location evidence="1">Endoplasmic reticulum membrane</location>
        <topology evidence="1">Multi-pass membrane protein</topology>
    </subcellularLocation>
</comment>
<keyword evidence="9 11" id="KW-0472">Membrane</keyword>
<evidence type="ECO:0000256" key="7">
    <source>
        <dbReference type="ARBA" id="ARBA00022824"/>
    </source>
</evidence>
<feature type="transmembrane region" description="Helical" evidence="11">
    <location>
        <begin position="821"/>
        <end position="839"/>
    </location>
</feature>
<dbReference type="EMBL" id="AMGV01000017">
    <property type="protein sequence ID" value="KEF52618.1"/>
    <property type="molecule type" value="Genomic_DNA"/>
</dbReference>
<evidence type="ECO:0000256" key="10">
    <source>
        <dbReference type="SAM" id="MobiDB-lite"/>
    </source>
</evidence>
<dbReference type="STRING" id="1182545.A0A072P029"/>
<dbReference type="RefSeq" id="XP_013255208.1">
    <property type="nucleotide sequence ID" value="XM_013399754.1"/>
</dbReference>
<keyword evidence="4" id="KW-0808">Transferase</keyword>
<keyword evidence="6" id="KW-0418">Kinase</keyword>
<dbReference type="PANTHER" id="PTHR13205:SF15">
    <property type="entry name" value="DOLICHOL KINASE"/>
    <property type="match status" value="1"/>
</dbReference>
<reference evidence="12 13" key="1">
    <citation type="submission" date="2013-03" db="EMBL/GenBank/DDBJ databases">
        <title>The Genome Sequence of Exophiala aquamarina CBS 119918.</title>
        <authorList>
            <consortium name="The Broad Institute Genomics Platform"/>
            <person name="Cuomo C."/>
            <person name="de Hoog S."/>
            <person name="Gorbushina A."/>
            <person name="Walker B."/>
            <person name="Young S.K."/>
            <person name="Zeng Q."/>
            <person name="Gargeya S."/>
            <person name="Fitzgerald M."/>
            <person name="Haas B."/>
            <person name="Abouelleil A."/>
            <person name="Allen A.W."/>
            <person name="Alvarado L."/>
            <person name="Arachchi H.M."/>
            <person name="Berlin A.M."/>
            <person name="Chapman S.B."/>
            <person name="Gainer-Dewar J."/>
            <person name="Goldberg J."/>
            <person name="Griggs A."/>
            <person name="Gujja S."/>
            <person name="Hansen M."/>
            <person name="Howarth C."/>
            <person name="Imamovic A."/>
            <person name="Ireland A."/>
            <person name="Larimer J."/>
            <person name="McCowan C."/>
            <person name="Murphy C."/>
            <person name="Pearson M."/>
            <person name="Poon T.W."/>
            <person name="Priest M."/>
            <person name="Roberts A."/>
            <person name="Saif S."/>
            <person name="Shea T."/>
            <person name="Sisk P."/>
            <person name="Sykes S."/>
            <person name="Wortman J."/>
            <person name="Nusbaum C."/>
            <person name="Birren B."/>
        </authorList>
    </citation>
    <scope>NUCLEOTIDE SEQUENCE [LARGE SCALE GENOMIC DNA]</scope>
    <source>
        <strain evidence="12 13">CBS 119918</strain>
    </source>
</reference>
<feature type="transmembrane region" description="Helical" evidence="11">
    <location>
        <begin position="676"/>
        <end position="709"/>
    </location>
</feature>
<feature type="compositionally biased region" description="Low complexity" evidence="10">
    <location>
        <begin position="61"/>
        <end position="72"/>
    </location>
</feature>
<keyword evidence="13" id="KW-1185">Reference proteome</keyword>
<feature type="transmembrane region" description="Helical" evidence="11">
    <location>
        <begin position="552"/>
        <end position="570"/>
    </location>
</feature>
<dbReference type="GO" id="GO:0005789">
    <property type="term" value="C:endoplasmic reticulum membrane"/>
    <property type="evidence" value="ECO:0007669"/>
    <property type="project" value="UniProtKB-SubCell"/>
</dbReference>
<evidence type="ECO:0000313" key="13">
    <source>
        <dbReference type="Proteomes" id="UP000027920"/>
    </source>
</evidence>
<dbReference type="OrthoDB" id="377083at2759"/>
<dbReference type="Proteomes" id="UP000027920">
    <property type="component" value="Unassembled WGS sequence"/>
</dbReference>
<feature type="compositionally biased region" description="Low complexity" evidence="10">
    <location>
        <begin position="1"/>
        <end position="18"/>
    </location>
</feature>
<evidence type="ECO:0000256" key="4">
    <source>
        <dbReference type="ARBA" id="ARBA00022679"/>
    </source>
</evidence>
<proteinExistence type="inferred from homology"/>
<dbReference type="PANTHER" id="PTHR13205">
    <property type="entry name" value="TRANSMEMBRANE PROTEIN 15-RELATED"/>
    <property type="match status" value="1"/>
</dbReference>
<accession>A0A072P029</accession>
<dbReference type="GO" id="GO:0043048">
    <property type="term" value="P:dolichyl monophosphate biosynthetic process"/>
    <property type="evidence" value="ECO:0007669"/>
    <property type="project" value="TreeGrafter"/>
</dbReference>
<evidence type="ECO:0000256" key="1">
    <source>
        <dbReference type="ARBA" id="ARBA00004477"/>
    </source>
</evidence>
<gene>
    <name evidence="12" type="ORF">A1O9_11461</name>
</gene>
<keyword evidence="7" id="KW-0256">Endoplasmic reticulum</keyword>
<evidence type="ECO:0000256" key="8">
    <source>
        <dbReference type="ARBA" id="ARBA00022989"/>
    </source>
</evidence>
<evidence type="ECO:0000313" key="12">
    <source>
        <dbReference type="EMBL" id="KEF52618.1"/>
    </source>
</evidence>
<name>A0A072P029_9EURO</name>
<feature type="transmembrane region" description="Helical" evidence="11">
    <location>
        <begin position="642"/>
        <end position="664"/>
    </location>
</feature>
<dbReference type="InterPro" id="IPR032974">
    <property type="entry name" value="Polypren_kinase"/>
</dbReference>
<keyword evidence="5 11" id="KW-0812">Transmembrane</keyword>
<feature type="compositionally biased region" description="Basic and acidic residues" evidence="10">
    <location>
        <begin position="44"/>
        <end position="57"/>
    </location>
</feature>
<evidence type="ECO:0000256" key="6">
    <source>
        <dbReference type="ARBA" id="ARBA00022777"/>
    </source>
</evidence>
<evidence type="ECO:0000256" key="3">
    <source>
        <dbReference type="ARBA" id="ARBA00012132"/>
    </source>
</evidence>
<dbReference type="HOGENOM" id="CLU_007859_0_0_1"/>
<evidence type="ECO:0000256" key="9">
    <source>
        <dbReference type="ARBA" id="ARBA00023136"/>
    </source>
</evidence>
<evidence type="ECO:0000256" key="5">
    <source>
        <dbReference type="ARBA" id="ARBA00022692"/>
    </source>
</evidence>
<feature type="transmembrane region" description="Helical" evidence="11">
    <location>
        <begin position="742"/>
        <end position="761"/>
    </location>
</feature>
<dbReference type="AlphaFoldDB" id="A0A072P029"/>
<comment type="similarity">
    <text evidence="2">Belongs to the polyprenol kinase family.</text>
</comment>
<feature type="region of interest" description="Disordered" evidence="10">
    <location>
        <begin position="1"/>
        <end position="121"/>
    </location>
</feature>
<evidence type="ECO:0000256" key="2">
    <source>
        <dbReference type="ARBA" id="ARBA00010794"/>
    </source>
</evidence>
<feature type="transmembrane region" description="Helical" evidence="11">
    <location>
        <begin position="782"/>
        <end position="801"/>
    </location>
</feature>
<keyword evidence="8 11" id="KW-1133">Transmembrane helix</keyword>
<organism evidence="12 13">
    <name type="scientific">Exophiala aquamarina CBS 119918</name>
    <dbReference type="NCBI Taxonomy" id="1182545"/>
    <lineage>
        <taxon>Eukaryota</taxon>
        <taxon>Fungi</taxon>
        <taxon>Dikarya</taxon>
        <taxon>Ascomycota</taxon>
        <taxon>Pezizomycotina</taxon>
        <taxon>Eurotiomycetes</taxon>
        <taxon>Chaetothyriomycetidae</taxon>
        <taxon>Chaetothyriales</taxon>
        <taxon>Herpotrichiellaceae</taxon>
        <taxon>Exophiala</taxon>
    </lineage>
</organism>
<protein>
    <recommendedName>
        <fullName evidence="3">dolichol kinase</fullName>
        <ecNumber evidence="3">2.7.1.108</ecNumber>
    </recommendedName>
</protein>
<dbReference type="EC" id="2.7.1.108" evidence="3"/>